<dbReference type="InterPro" id="IPR050138">
    <property type="entry name" value="DHOase/Allantoinase_Hydrolase"/>
</dbReference>
<dbReference type="GO" id="GO:0004038">
    <property type="term" value="F:allantoinase activity"/>
    <property type="evidence" value="ECO:0007669"/>
    <property type="project" value="TreeGrafter"/>
</dbReference>
<keyword evidence="1" id="KW-0378">Hydrolase</keyword>
<dbReference type="EC" id="3.5.2.3" evidence="1"/>
<reference evidence="1" key="1">
    <citation type="submission" date="2019-08" db="EMBL/GenBank/DDBJ databases">
        <authorList>
            <person name="Kucharzyk K."/>
            <person name="Murdoch R.W."/>
            <person name="Higgins S."/>
            <person name="Loffler F."/>
        </authorList>
    </citation>
    <scope>NUCLEOTIDE SEQUENCE</scope>
</reference>
<dbReference type="GO" id="GO:0006145">
    <property type="term" value="P:purine nucleobase catabolic process"/>
    <property type="evidence" value="ECO:0007669"/>
    <property type="project" value="TreeGrafter"/>
</dbReference>
<dbReference type="InterPro" id="IPR032466">
    <property type="entry name" value="Metal_Hydrolase"/>
</dbReference>
<sequence>MIDPHVHLRDWGQAEKETLQHGMQVALQCGIDELFDMPNTSPPLTTEEAVLTRLEDAWRCNVGVRYHLWAGVTSDPRQVESIAKLATSLFPSVIGLKLFAGHSTGHMGLVEEQTQRSVYQTLASAGYEGMVALHCEKESLLRPSLEDGRDFSSHSMARPVEAETASVRDQIRLSGEVGFKGHLHICHLSSVEALGIVEEAKRLGRRISCAVTPHHALLSSKDACDHDLYAKMNPPLRSETERSSLFAALLAGRFDWVETDHAPHTLQDKELGASGIPGFSGLLLLVKQLIEQGASAKLLARLLGERVLQVAGLPEREICIPSYDQLSALSLAAAGAYPYDSFAKFRLR</sequence>
<dbReference type="AlphaFoldDB" id="A0A644X4P2"/>
<protein>
    <submittedName>
        <fullName evidence="1">Dihydroorotase</fullName>
        <ecNumber evidence="1">3.5.2.3</ecNumber>
    </submittedName>
</protein>
<dbReference type="PANTHER" id="PTHR43668">
    <property type="entry name" value="ALLANTOINASE"/>
    <property type="match status" value="1"/>
</dbReference>
<comment type="caution">
    <text evidence="1">The sequence shown here is derived from an EMBL/GenBank/DDBJ whole genome shotgun (WGS) entry which is preliminary data.</text>
</comment>
<dbReference type="GO" id="GO:0005737">
    <property type="term" value="C:cytoplasm"/>
    <property type="evidence" value="ECO:0007669"/>
    <property type="project" value="TreeGrafter"/>
</dbReference>
<proteinExistence type="predicted"/>
<accession>A0A644X4P2</accession>
<dbReference type="GO" id="GO:0004151">
    <property type="term" value="F:dihydroorotase activity"/>
    <property type="evidence" value="ECO:0007669"/>
    <property type="project" value="UniProtKB-EC"/>
</dbReference>
<dbReference type="SUPFAM" id="SSF51556">
    <property type="entry name" value="Metallo-dependent hydrolases"/>
    <property type="match status" value="1"/>
</dbReference>
<dbReference type="EMBL" id="VSSQ01001759">
    <property type="protein sequence ID" value="MPM10927.1"/>
    <property type="molecule type" value="Genomic_DNA"/>
</dbReference>
<dbReference type="Gene3D" id="3.20.20.140">
    <property type="entry name" value="Metal-dependent hydrolases"/>
    <property type="match status" value="1"/>
</dbReference>
<organism evidence="1">
    <name type="scientific">bioreactor metagenome</name>
    <dbReference type="NCBI Taxonomy" id="1076179"/>
    <lineage>
        <taxon>unclassified sequences</taxon>
        <taxon>metagenomes</taxon>
        <taxon>ecological metagenomes</taxon>
    </lineage>
</organism>
<dbReference type="PANTHER" id="PTHR43668:SF2">
    <property type="entry name" value="ALLANTOINASE"/>
    <property type="match status" value="1"/>
</dbReference>
<evidence type="ECO:0000313" key="1">
    <source>
        <dbReference type="EMBL" id="MPM10927.1"/>
    </source>
</evidence>
<name>A0A644X4P2_9ZZZZ</name>
<gene>
    <name evidence="1" type="primary">pyrC_16</name>
    <name evidence="1" type="ORF">SDC9_57264</name>
</gene>